<evidence type="ECO:0000313" key="3">
    <source>
        <dbReference type="EMBL" id="KAI5064963.1"/>
    </source>
</evidence>
<organism evidence="3 4">
    <name type="scientific">Adiantum capillus-veneris</name>
    <name type="common">Maidenhair fern</name>
    <dbReference type="NCBI Taxonomy" id="13818"/>
    <lineage>
        <taxon>Eukaryota</taxon>
        <taxon>Viridiplantae</taxon>
        <taxon>Streptophyta</taxon>
        <taxon>Embryophyta</taxon>
        <taxon>Tracheophyta</taxon>
        <taxon>Polypodiopsida</taxon>
        <taxon>Polypodiidae</taxon>
        <taxon>Polypodiales</taxon>
        <taxon>Pteridineae</taxon>
        <taxon>Pteridaceae</taxon>
        <taxon>Vittarioideae</taxon>
        <taxon>Adiantum</taxon>
    </lineage>
</organism>
<dbReference type="InterPro" id="IPR006569">
    <property type="entry name" value="CID_dom"/>
</dbReference>
<dbReference type="FunFam" id="1.25.40.90:FF:000023">
    <property type="entry name" value="polyadenylation and cleavage factor homolog 4"/>
    <property type="match status" value="1"/>
</dbReference>
<dbReference type="InterPro" id="IPR047415">
    <property type="entry name" value="Pcf11_CID"/>
</dbReference>
<proteinExistence type="predicted"/>
<feature type="region of interest" description="Disordered" evidence="1">
    <location>
        <begin position="312"/>
        <end position="333"/>
    </location>
</feature>
<dbReference type="OrthoDB" id="1417772at2759"/>
<sequence length="1217" mass="134078">MNSSSLGQRRHFEKPRELPFHRRDLSEKTEADAVEIQRVLADKRTTLASAASVKENGDADKMFHVEGNSLPVKILERQPTKTLRRGPDGAVVQVDRAGRGAAAPLLDSRRADAERATDGQIRGGAIDPRCHSTLAFERLNSKPERSFMAAGRERDDDIENIGSIEENQALEQTTAKNMLHEAIQEIVAQYKTALTELTVNSKVIITKLTIYAGDNIQAAEGIAATVCAHILEVPSEQKLPSLYLLDSIVKNIGRDYIELFAARLPQVFCEAYRQVDPSLHPKMKRLFETWREVFFEDPLLAIEEQLEFNSVPSNKLSPTKTAESPSQRTGHGIHVNPSYVEAQRQRMQQTNRPLTADIPKNSFSTDLGMKVSADNFLDYDYVCTDIGAKTGNQTPKNTDSWEKSWPKEDGSLLSASVNESPKPRYTQGSILDRVQSSPRLLIDAYGNVRVPPMLKSPSGVVLPQRDGSQGRERLKKIWEEERHIWNDKSPRSMENQRHLEVSRKVACFLGDGGKDSQIATDKEDFSYNLVIHDRAARHYDAPLHAANQSLPDTFKQKFERELEMGVVRDACVFGANPGLVQGHQFPADRIPHESPQRLSASMRLKLRPFLLNPPNQPHSSPLLLNADGPSFGLSSVLQRPVLVCQPQVGTQPPQASWVFPPNPSGNGNIPMANQVNFPEQQVTIHSSLPNQAVPMSAWQPLMSLQAPQSQLIQVENTSQGQPSMPERNCNSLAALPLPTDLLKTLKQLQEHLPALQNMPAKHQQSQFQQSVIMHQQGQQQQEEHPQRRRQQLQLQQARHQQHEQDLQLQQFGQTSKADVPQLGAQNSNGHSFLAASVTVSSAESVYPPNKSASCSIPLISGGQPQPLFPASGTIAWLTQAKNSFIAASVHAPHLGQVLQPPLPPGRPPPPSQEGNPPPQVLNTNISTLLSSLVAQGLISATSATPSLQLPYSIPSISLTPSIENMAAAGATAAVVLDGSSGTAVPDSLVSQGPILNVAQHSSVDTRHASVGVEFKTDVLRERHDLVINALYASLLEQCKTCGLRCKSQHDLLKHMERHAPENSTQNFLGKGSRSWFPRKEEWLKGARLSVCKQAVTLQSACKVEGSGEPAVPADEDQAACTLCGEPFEDFYDDETDLWMYKGAVYLNTAPGMASNEGKGPIVHAKCQSTPDVFLMSEGSLSPIQRQNSLLAFRGGSIRHEHQKGELEEDQAWKRARH</sequence>
<dbReference type="PROSITE" id="PS51391">
    <property type="entry name" value="CID"/>
    <property type="match status" value="1"/>
</dbReference>
<dbReference type="EMBL" id="JABFUD020000019">
    <property type="protein sequence ID" value="KAI5064963.1"/>
    <property type="molecule type" value="Genomic_DNA"/>
</dbReference>
<dbReference type="GO" id="GO:0005737">
    <property type="term" value="C:cytoplasm"/>
    <property type="evidence" value="ECO:0007669"/>
    <property type="project" value="TreeGrafter"/>
</dbReference>
<dbReference type="PROSITE" id="PS00028">
    <property type="entry name" value="ZINC_FINGER_C2H2_1"/>
    <property type="match status" value="1"/>
</dbReference>
<feature type="domain" description="CID" evidence="2">
    <location>
        <begin position="182"/>
        <end position="310"/>
    </location>
</feature>
<feature type="compositionally biased region" description="Low complexity" evidence="1">
    <location>
        <begin position="768"/>
        <end position="780"/>
    </location>
</feature>
<dbReference type="Pfam" id="PF04818">
    <property type="entry name" value="CID"/>
    <property type="match status" value="1"/>
</dbReference>
<dbReference type="CDD" id="cd16982">
    <property type="entry name" value="CID_Pcf11"/>
    <property type="match status" value="1"/>
</dbReference>
<feature type="compositionally biased region" description="Polar residues" evidence="1">
    <location>
        <begin position="312"/>
        <end position="329"/>
    </location>
</feature>
<dbReference type="PANTHER" id="PTHR15921">
    <property type="entry name" value="PRE-MRNA CLEAVAGE COMPLEX II"/>
    <property type="match status" value="1"/>
</dbReference>
<comment type="caution">
    <text evidence="3">The sequence shown here is derived from an EMBL/GenBank/DDBJ whole genome shotgun (WGS) entry which is preliminary data.</text>
</comment>
<name>A0A9D4UBG3_ADICA</name>
<feature type="compositionally biased region" description="Pro residues" evidence="1">
    <location>
        <begin position="900"/>
        <end position="919"/>
    </location>
</feature>
<reference evidence="3" key="1">
    <citation type="submission" date="2021-01" db="EMBL/GenBank/DDBJ databases">
        <title>Adiantum capillus-veneris genome.</title>
        <authorList>
            <person name="Fang Y."/>
            <person name="Liao Q."/>
        </authorList>
    </citation>
    <scope>NUCLEOTIDE SEQUENCE</scope>
    <source>
        <strain evidence="3">H3</strain>
        <tissue evidence="3">Leaf</tissue>
    </source>
</reference>
<accession>A0A9D4UBG3</accession>
<dbReference type="Pfam" id="PF23228">
    <property type="entry name" value="zf_PCFS4"/>
    <property type="match status" value="1"/>
</dbReference>
<dbReference type="GO" id="GO:0031124">
    <property type="term" value="P:mRNA 3'-end processing"/>
    <property type="evidence" value="ECO:0007669"/>
    <property type="project" value="InterPro"/>
</dbReference>
<protein>
    <recommendedName>
        <fullName evidence="2">CID domain-containing protein</fullName>
    </recommendedName>
</protein>
<feature type="region of interest" description="Disordered" evidence="1">
    <location>
        <begin position="758"/>
        <end position="806"/>
    </location>
</feature>
<dbReference type="GO" id="GO:0003729">
    <property type="term" value="F:mRNA binding"/>
    <property type="evidence" value="ECO:0007669"/>
    <property type="project" value="InterPro"/>
</dbReference>
<dbReference type="InterPro" id="IPR045154">
    <property type="entry name" value="PCF11-like"/>
</dbReference>
<keyword evidence="4" id="KW-1185">Reference proteome</keyword>
<dbReference type="Proteomes" id="UP000886520">
    <property type="component" value="Chromosome 19"/>
</dbReference>
<feature type="region of interest" description="Disordered" evidence="1">
    <location>
        <begin position="895"/>
        <end position="920"/>
    </location>
</feature>
<dbReference type="AlphaFoldDB" id="A0A9D4UBG3"/>
<dbReference type="InterPro" id="IPR057242">
    <property type="entry name" value="PCFS4-like"/>
</dbReference>
<dbReference type="GO" id="GO:0000993">
    <property type="term" value="F:RNA polymerase II complex binding"/>
    <property type="evidence" value="ECO:0007669"/>
    <property type="project" value="InterPro"/>
</dbReference>
<feature type="region of interest" description="Disordered" evidence="1">
    <location>
        <begin position="1"/>
        <end position="29"/>
    </location>
</feature>
<dbReference type="SUPFAM" id="SSF48464">
    <property type="entry name" value="ENTH/VHS domain"/>
    <property type="match status" value="1"/>
</dbReference>
<evidence type="ECO:0000313" key="4">
    <source>
        <dbReference type="Proteomes" id="UP000886520"/>
    </source>
</evidence>
<gene>
    <name evidence="3" type="ORF">GOP47_0019658</name>
</gene>
<dbReference type="InterPro" id="IPR008942">
    <property type="entry name" value="ENTH_VHS"/>
</dbReference>
<dbReference type="InterPro" id="IPR013087">
    <property type="entry name" value="Znf_C2H2_type"/>
</dbReference>
<feature type="compositionally biased region" description="Basic and acidic residues" evidence="1">
    <location>
        <begin position="14"/>
        <end position="29"/>
    </location>
</feature>
<dbReference type="Gene3D" id="1.25.40.90">
    <property type="match status" value="1"/>
</dbReference>
<dbReference type="GO" id="GO:0005849">
    <property type="term" value="C:mRNA cleavage factor complex"/>
    <property type="evidence" value="ECO:0007669"/>
    <property type="project" value="TreeGrafter"/>
</dbReference>
<evidence type="ECO:0000256" key="1">
    <source>
        <dbReference type="SAM" id="MobiDB-lite"/>
    </source>
</evidence>
<dbReference type="PANTHER" id="PTHR15921:SF3">
    <property type="entry name" value="PRE-MRNA CLEAVAGE COMPLEX 2 PROTEIN PCF11"/>
    <property type="match status" value="1"/>
</dbReference>
<evidence type="ECO:0000259" key="2">
    <source>
        <dbReference type="PROSITE" id="PS51391"/>
    </source>
</evidence>
<dbReference type="SMART" id="SM00582">
    <property type="entry name" value="RPR"/>
    <property type="match status" value="1"/>
</dbReference>
<dbReference type="GO" id="GO:0006369">
    <property type="term" value="P:termination of RNA polymerase II transcription"/>
    <property type="evidence" value="ECO:0007669"/>
    <property type="project" value="InterPro"/>
</dbReference>